<dbReference type="CDD" id="cd20736">
    <property type="entry name" value="PoNe_Nuclease"/>
    <property type="match status" value="1"/>
</dbReference>
<dbReference type="EMBL" id="NAAD01000003">
    <property type="protein sequence ID" value="ORJ62452.1"/>
    <property type="molecule type" value="Genomic_DNA"/>
</dbReference>
<dbReference type="InterPro" id="IPR011335">
    <property type="entry name" value="Restrct_endonuc-II-like"/>
</dbReference>
<proteinExistence type="inferred from homology"/>
<dbReference type="InterPro" id="IPR011856">
    <property type="entry name" value="tRNA_endonuc-like_dom_sf"/>
</dbReference>
<accession>A0A1X0YBG7</accession>
<dbReference type="NCBIfam" id="NF009150">
    <property type="entry name" value="PRK12497.1-3"/>
    <property type="match status" value="1"/>
</dbReference>
<name>A0A1X0YBG7_9BACT</name>
<dbReference type="SUPFAM" id="SSF52980">
    <property type="entry name" value="Restriction endonuclease-like"/>
    <property type="match status" value="1"/>
</dbReference>
<sequence length="122" mass="14480">MTEERLALGRWGEEQAVLFLRRQGFRILERNYRTRVGEIDIIARNRRLLLFVEVKTRRGQACGLPQEAVGIFKQRQIIRTAQWYLNNQPAGRLQPRFDVIAVRQWRDEAFIEHLPNAFGLDF</sequence>
<dbReference type="NCBIfam" id="TIGR00252">
    <property type="entry name" value="YraN family protein"/>
    <property type="match status" value="1"/>
</dbReference>
<organism evidence="3 4">
    <name type="scientific">Geothermobacter hydrogeniphilus</name>
    <dbReference type="NCBI Taxonomy" id="1969733"/>
    <lineage>
        <taxon>Bacteria</taxon>
        <taxon>Pseudomonadati</taxon>
        <taxon>Thermodesulfobacteriota</taxon>
        <taxon>Desulfuromonadia</taxon>
        <taxon>Desulfuromonadales</taxon>
        <taxon>Geothermobacteraceae</taxon>
        <taxon>Geothermobacter</taxon>
    </lineage>
</organism>
<dbReference type="Proteomes" id="UP000193136">
    <property type="component" value="Unassembled WGS sequence"/>
</dbReference>
<dbReference type="STRING" id="1969733.B5V00_03975"/>
<evidence type="ECO:0000256" key="1">
    <source>
        <dbReference type="ARBA" id="ARBA00006738"/>
    </source>
</evidence>
<dbReference type="RefSeq" id="WP_085009465.1">
    <property type="nucleotide sequence ID" value="NZ_NAAD01000003.1"/>
</dbReference>
<dbReference type="NCBIfam" id="NF009154">
    <property type="entry name" value="PRK12497.3-3"/>
    <property type="match status" value="1"/>
</dbReference>
<evidence type="ECO:0000313" key="4">
    <source>
        <dbReference type="Proteomes" id="UP000193136"/>
    </source>
</evidence>
<dbReference type="HAMAP" id="MF_00048">
    <property type="entry name" value="UPF0102"/>
    <property type="match status" value="1"/>
</dbReference>
<dbReference type="GO" id="GO:0003676">
    <property type="term" value="F:nucleic acid binding"/>
    <property type="evidence" value="ECO:0007669"/>
    <property type="project" value="InterPro"/>
</dbReference>
<evidence type="ECO:0000313" key="3">
    <source>
        <dbReference type="EMBL" id="ORJ62452.1"/>
    </source>
</evidence>
<protein>
    <recommendedName>
        <fullName evidence="2">UPF0102 protein B5V00_03975</fullName>
    </recommendedName>
</protein>
<dbReference type="PANTHER" id="PTHR34039">
    <property type="entry name" value="UPF0102 PROTEIN YRAN"/>
    <property type="match status" value="1"/>
</dbReference>
<reference evidence="3 4" key="1">
    <citation type="submission" date="2017-03" db="EMBL/GenBank/DDBJ databases">
        <title>Genome sequence of Geothermobacter sp. EPR-M, Deep-Sea Iron Reducer.</title>
        <authorList>
            <person name="Tully B."/>
            <person name="Savalia P."/>
            <person name="Abuyen K."/>
            <person name="Baughan C."/>
            <person name="Romero E."/>
            <person name="Ronkowski C."/>
            <person name="Torres B."/>
            <person name="Tremblay J."/>
            <person name="Trujillo A."/>
            <person name="Tyler M."/>
            <person name="Perez-Rodriguez I."/>
            <person name="Amend J."/>
        </authorList>
    </citation>
    <scope>NUCLEOTIDE SEQUENCE [LARGE SCALE GENOMIC DNA]</scope>
    <source>
        <strain evidence="3 4">EPR-M</strain>
    </source>
</reference>
<dbReference type="PANTHER" id="PTHR34039:SF1">
    <property type="entry name" value="UPF0102 PROTEIN YRAN"/>
    <property type="match status" value="1"/>
</dbReference>
<dbReference type="OrthoDB" id="9794876at2"/>
<keyword evidence="4" id="KW-1185">Reference proteome</keyword>
<comment type="caution">
    <text evidence="3">The sequence shown here is derived from an EMBL/GenBank/DDBJ whole genome shotgun (WGS) entry which is preliminary data.</text>
</comment>
<dbReference type="InterPro" id="IPR003509">
    <property type="entry name" value="UPF0102_YraN-like"/>
</dbReference>
<dbReference type="Pfam" id="PF02021">
    <property type="entry name" value="UPF0102"/>
    <property type="match status" value="1"/>
</dbReference>
<comment type="similarity">
    <text evidence="1 2">Belongs to the UPF0102 family.</text>
</comment>
<dbReference type="AlphaFoldDB" id="A0A1X0YBG7"/>
<evidence type="ECO:0000256" key="2">
    <source>
        <dbReference type="HAMAP-Rule" id="MF_00048"/>
    </source>
</evidence>
<gene>
    <name evidence="3" type="ORF">B5V00_03975</name>
</gene>
<dbReference type="Gene3D" id="3.40.1350.10">
    <property type="match status" value="1"/>
</dbReference>